<dbReference type="Gene3D" id="1.10.167.10">
    <property type="entry name" value="Regulator of G-protein Signalling 4, domain 2"/>
    <property type="match status" value="2"/>
</dbReference>
<dbReference type="Gene3D" id="1.10.196.10">
    <property type="match status" value="2"/>
</dbReference>
<dbReference type="InterPro" id="IPR024066">
    <property type="entry name" value="RGS_subdom1/3"/>
</dbReference>
<evidence type="ECO:0000259" key="2">
    <source>
        <dbReference type="PROSITE" id="PS50132"/>
    </source>
</evidence>
<dbReference type="Proteomes" id="UP000694700">
    <property type="component" value="Unplaced"/>
</dbReference>
<keyword evidence="1" id="KW-0812">Transmembrane</keyword>
<dbReference type="InterPro" id="IPR044926">
    <property type="entry name" value="RGS_subdomain_2"/>
</dbReference>
<dbReference type="PANTHER" id="PTHR10845">
    <property type="entry name" value="REGULATOR OF G PROTEIN SIGNALING"/>
    <property type="match status" value="1"/>
</dbReference>
<name>A0A8C1V662_CYPCA</name>
<feature type="domain" description="RGS" evidence="2">
    <location>
        <begin position="37"/>
        <end position="137"/>
    </location>
</feature>
<accession>A0A8C1V662</accession>
<reference evidence="3" key="1">
    <citation type="submission" date="2025-08" db="UniProtKB">
        <authorList>
            <consortium name="Ensembl"/>
        </authorList>
    </citation>
    <scope>IDENTIFICATION</scope>
</reference>
<dbReference type="Ensembl" id="ENSCCRT00015048733.1">
    <property type="protein sequence ID" value="ENSCCRP00015047155.1"/>
    <property type="gene ID" value="ENSCCRG00015019470.1"/>
</dbReference>
<dbReference type="AlphaFoldDB" id="A0A8C1V662"/>
<sequence length="146" mass="16843">MYALGADNAAFQVRTGPNCYLGVCMACSIFIYVYALSFEMMLRSPKGRHVFLEFLRSEYSEENLMFWIACEELKKDTNPATIAEKVSLDSRVREGINLSLAEPRSLMYEEAQLQIYDLMRRDSFPRFLNSGVYRDLLNSKICACLF</sequence>
<dbReference type="PROSITE" id="PS50132">
    <property type="entry name" value="RGS"/>
    <property type="match status" value="1"/>
</dbReference>
<evidence type="ECO:0000256" key="1">
    <source>
        <dbReference type="SAM" id="Phobius"/>
    </source>
</evidence>
<dbReference type="SMART" id="SM00315">
    <property type="entry name" value="RGS"/>
    <property type="match status" value="1"/>
</dbReference>
<dbReference type="PRINTS" id="PR01301">
    <property type="entry name" value="RGSPROTEIN"/>
</dbReference>
<dbReference type="Pfam" id="PF00615">
    <property type="entry name" value="RGS"/>
    <property type="match status" value="1"/>
</dbReference>
<protein>
    <submittedName>
        <fullName evidence="3">Regulator of G protein signaling 17</fullName>
    </submittedName>
</protein>
<dbReference type="InterPro" id="IPR016137">
    <property type="entry name" value="RGS"/>
</dbReference>
<dbReference type="InterPro" id="IPR036305">
    <property type="entry name" value="RGS_sf"/>
</dbReference>
<keyword evidence="1" id="KW-1133">Transmembrane helix</keyword>
<dbReference type="PANTHER" id="PTHR10845:SF196">
    <property type="entry name" value="REGULATOR OF G-PROTEIN SIGNALING 17"/>
    <property type="match status" value="1"/>
</dbReference>
<evidence type="ECO:0000313" key="3">
    <source>
        <dbReference type="Ensembl" id="ENSCCRP00015047155.1"/>
    </source>
</evidence>
<dbReference type="SUPFAM" id="SSF48097">
    <property type="entry name" value="Regulator of G-protein signaling, RGS"/>
    <property type="match status" value="1"/>
</dbReference>
<feature type="transmembrane region" description="Helical" evidence="1">
    <location>
        <begin position="20"/>
        <end position="38"/>
    </location>
</feature>
<proteinExistence type="predicted"/>
<keyword evidence="1" id="KW-0472">Membrane</keyword>
<organism evidence="3 4">
    <name type="scientific">Cyprinus carpio</name>
    <name type="common">Common carp</name>
    <dbReference type="NCBI Taxonomy" id="7962"/>
    <lineage>
        <taxon>Eukaryota</taxon>
        <taxon>Metazoa</taxon>
        <taxon>Chordata</taxon>
        <taxon>Craniata</taxon>
        <taxon>Vertebrata</taxon>
        <taxon>Euteleostomi</taxon>
        <taxon>Actinopterygii</taxon>
        <taxon>Neopterygii</taxon>
        <taxon>Teleostei</taxon>
        <taxon>Ostariophysi</taxon>
        <taxon>Cypriniformes</taxon>
        <taxon>Cyprinidae</taxon>
        <taxon>Cyprininae</taxon>
        <taxon>Cyprinus</taxon>
    </lineage>
</organism>
<evidence type="ECO:0000313" key="4">
    <source>
        <dbReference type="Proteomes" id="UP000694700"/>
    </source>
</evidence>